<evidence type="ECO:0000256" key="2">
    <source>
        <dbReference type="SAM" id="MobiDB-lite"/>
    </source>
</evidence>
<protein>
    <recommendedName>
        <fullName evidence="5">MLLT6, PHD finger containing</fullName>
    </recommendedName>
</protein>
<dbReference type="InterPro" id="IPR049773">
    <property type="entry name" value="AF10-like_CC"/>
</dbReference>
<sequence length="572" mass="57880">KHKERERHKPKHKKTPLDMSPSLVLPNTMVPDKGYNCSGGSGGVGASLPAALQKRLDDGTARFTTANFQENKKGNMAGAAASTGHVVGQRGGGRKSLMSSGKPLPSTMVTMATSSTSATASTGPFHQGLLLTSASKTSSAPSSSDFLGFSDSSLRPGGGTTFSSPPSFSSCLVKTGSEGGADGSTALFGSLMSATVAPGVGGKLYENSHCLTPPDTVSLSGVVGFKRAQPSTSGSGPGLAGASAGCGGGGSDDSGKKKKKGNWRNRFGPCFTTETKPSEPAPSLTLPAGGVGALSSSSSSCSSSSSVASPSPLALSGRPGPGGMTGGGAGGVGGGGGGGAERMMGVGGGIQKSPSLLRNGTLAGSTPTGADQEVGDGSTSSVGAQGFSIRASPKTTPRSPIVATSMEQLLERQWNDGQSFLMQQEAQGDVVAMLKSLHQLQVENKRLEDQIRSLTLKKERLQLLNVKGSQLGGADSSLPMTAQDNMSCGGRSSNGSTSSLSTPPSVSQSPPQPQFNGLAGSQESTTDFEQQHPCESANFILHLPEPDGRELVKLALNPRPDTDPSVRKRTVI</sequence>
<name>A0A9Q0EMV2_9TELE</name>
<keyword evidence="4" id="KW-1185">Reference proteome</keyword>
<keyword evidence="1" id="KW-0175">Coiled coil</keyword>
<feature type="compositionally biased region" description="Low complexity" evidence="2">
    <location>
        <begin position="293"/>
        <end position="318"/>
    </location>
</feature>
<feature type="compositionally biased region" description="Polar residues" evidence="2">
    <location>
        <begin position="352"/>
        <end position="369"/>
    </location>
</feature>
<accession>A0A9Q0EMV2</accession>
<dbReference type="Proteomes" id="UP001148018">
    <property type="component" value="Unassembled WGS sequence"/>
</dbReference>
<dbReference type="EMBL" id="JANIIK010000038">
    <property type="protein sequence ID" value="KAJ3610144.1"/>
    <property type="molecule type" value="Genomic_DNA"/>
</dbReference>
<dbReference type="CDD" id="cd20901">
    <property type="entry name" value="CC_AF10"/>
    <property type="match status" value="1"/>
</dbReference>
<feature type="region of interest" description="Disordered" evidence="2">
    <location>
        <begin position="74"/>
        <end position="104"/>
    </location>
</feature>
<evidence type="ECO:0000313" key="3">
    <source>
        <dbReference type="EMBL" id="KAJ3610144.1"/>
    </source>
</evidence>
<comment type="caution">
    <text evidence="3">The sequence shown here is derived from an EMBL/GenBank/DDBJ whole genome shotgun (WGS) entry which is preliminary data.</text>
</comment>
<dbReference type="OrthoDB" id="20839at2759"/>
<organism evidence="3 4">
    <name type="scientific">Muraenolepis orangiensis</name>
    <name type="common">Patagonian moray cod</name>
    <dbReference type="NCBI Taxonomy" id="630683"/>
    <lineage>
        <taxon>Eukaryota</taxon>
        <taxon>Metazoa</taxon>
        <taxon>Chordata</taxon>
        <taxon>Craniata</taxon>
        <taxon>Vertebrata</taxon>
        <taxon>Euteleostomi</taxon>
        <taxon>Actinopterygii</taxon>
        <taxon>Neopterygii</taxon>
        <taxon>Teleostei</taxon>
        <taxon>Neoteleostei</taxon>
        <taxon>Acanthomorphata</taxon>
        <taxon>Zeiogadaria</taxon>
        <taxon>Gadariae</taxon>
        <taxon>Gadiformes</taxon>
        <taxon>Muraenolepidoidei</taxon>
        <taxon>Muraenolepididae</taxon>
        <taxon>Muraenolepis</taxon>
    </lineage>
</organism>
<feature type="compositionally biased region" description="Polar residues" evidence="2">
    <location>
        <begin position="519"/>
        <end position="528"/>
    </location>
</feature>
<feature type="compositionally biased region" description="Low complexity" evidence="2">
    <location>
        <begin position="487"/>
        <end position="509"/>
    </location>
</feature>
<feature type="compositionally biased region" description="Gly residues" evidence="2">
    <location>
        <begin position="235"/>
        <end position="252"/>
    </location>
</feature>
<feature type="non-terminal residue" evidence="3">
    <location>
        <position position="1"/>
    </location>
</feature>
<gene>
    <name evidence="3" type="ORF">NHX12_022238</name>
</gene>
<evidence type="ECO:0008006" key="5">
    <source>
        <dbReference type="Google" id="ProtNLM"/>
    </source>
</evidence>
<feature type="region of interest" description="Disordered" evidence="2">
    <location>
        <begin position="228"/>
        <end position="399"/>
    </location>
</feature>
<feature type="compositionally biased region" description="Gly residues" evidence="2">
    <location>
        <begin position="319"/>
        <end position="350"/>
    </location>
</feature>
<feature type="region of interest" description="Disordered" evidence="2">
    <location>
        <begin position="470"/>
        <end position="542"/>
    </location>
</feature>
<reference evidence="3" key="1">
    <citation type="submission" date="2022-07" db="EMBL/GenBank/DDBJ databases">
        <title>Chromosome-level genome of Muraenolepis orangiensis.</title>
        <authorList>
            <person name="Kim J."/>
        </authorList>
    </citation>
    <scope>NUCLEOTIDE SEQUENCE</scope>
    <source>
        <strain evidence="3">KU_S4_2022</strain>
        <tissue evidence="3">Muscle</tissue>
    </source>
</reference>
<feature type="compositionally biased region" description="Basic residues" evidence="2">
    <location>
        <begin position="1"/>
        <end position="14"/>
    </location>
</feature>
<evidence type="ECO:0000313" key="4">
    <source>
        <dbReference type="Proteomes" id="UP001148018"/>
    </source>
</evidence>
<dbReference type="AlphaFoldDB" id="A0A9Q0EMV2"/>
<evidence type="ECO:0000256" key="1">
    <source>
        <dbReference type="SAM" id="Coils"/>
    </source>
</evidence>
<proteinExistence type="predicted"/>
<feature type="region of interest" description="Disordered" evidence="2">
    <location>
        <begin position="1"/>
        <end position="36"/>
    </location>
</feature>
<feature type="coiled-coil region" evidence="1">
    <location>
        <begin position="430"/>
        <end position="464"/>
    </location>
</feature>